<dbReference type="Proteomes" id="UP000321323">
    <property type="component" value="Chromosome"/>
</dbReference>
<keyword evidence="1" id="KW-0472">Membrane</keyword>
<name>A0ABZ1URT3_9BURK</name>
<gene>
    <name evidence="2" type="ORF">E7V67_007880</name>
</gene>
<keyword evidence="1" id="KW-0812">Transmembrane</keyword>
<proteinExistence type="predicted"/>
<accession>A0ABZ1URT3</accession>
<evidence type="ECO:0008006" key="4">
    <source>
        <dbReference type="Google" id="ProtNLM"/>
    </source>
</evidence>
<evidence type="ECO:0000313" key="2">
    <source>
        <dbReference type="EMBL" id="WUR15015.1"/>
    </source>
</evidence>
<keyword evidence="3" id="KW-1185">Reference proteome</keyword>
<evidence type="ECO:0000256" key="1">
    <source>
        <dbReference type="SAM" id="Phobius"/>
    </source>
</evidence>
<keyword evidence="1" id="KW-1133">Transmembrane helix</keyword>
<reference evidence="2 3" key="1">
    <citation type="journal article" date="2019" name="Int. J. Syst. Evol. Microbiol.">
        <title>The Draft Whole-Genome Sequence of the Antibiotic Producer Empedobacter haloabium ATCC 31962 Provides Indications for Its Taxonomic Reclassification.</title>
        <authorList>
            <person name="Miess H."/>
            <person name="Arlt P."/>
            <person name="Apel A.K."/>
            <person name="Weber T."/>
            <person name="Nieselt K."/>
            <person name="Hanssen F."/>
            <person name="Czemmel S."/>
            <person name="Nahnsen S."/>
            <person name="Gross H."/>
        </authorList>
    </citation>
    <scope>NUCLEOTIDE SEQUENCE [LARGE SCALE GENOMIC DNA]</scope>
    <source>
        <strain evidence="2 3">ATCC 31962</strain>
    </source>
</reference>
<evidence type="ECO:0000313" key="3">
    <source>
        <dbReference type="Proteomes" id="UP000321323"/>
    </source>
</evidence>
<organism evidence="2 3">
    <name type="scientific">[Empedobacter] haloabium</name>
    <dbReference type="NCBI Taxonomy" id="592317"/>
    <lineage>
        <taxon>Bacteria</taxon>
        <taxon>Pseudomonadati</taxon>
        <taxon>Pseudomonadota</taxon>
        <taxon>Betaproteobacteria</taxon>
        <taxon>Burkholderiales</taxon>
        <taxon>Oxalobacteraceae</taxon>
        <taxon>Telluria group</taxon>
        <taxon>Telluria group incertae sedis</taxon>
    </lineage>
</organism>
<feature type="transmembrane region" description="Helical" evidence="1">
    <location>
        <begin position="68"/>
        <end position="88"/>
    </location>
</feature>
<protein>
    <recommendedName>
        <fullName evidence="4">Outer membrane lipoprotein carrier protein LolA</fullName>
    </recommendedName>
</protein>
<dbReference type="EMBL" id="CP136508">
    <property type="protein sequence ID" value="WUR15015.1"/>
    <property type="molecule type" value="Genomic_DNA"/>
</dbReference>
<sequence length="275" mass="29660">MIVLVAVIAGQPRSRIANDQYARPLIACMSPPSLCKNSSLNSASTDANPMPPPTAKLDRIFLIINRTISLIILLALILAVGTAATMFLPSKPTQQPGEQRVAARTESPDKTVTLGFGSAEAIDGTGTEMIRLTANTGANYSSHAGETRNVLFVDATDQPARWLFKDHGNAILRLDQLRDSAGPREPATTRALYVEFRKQASKDAPTLAVALAKPDGSAVTTVLRDVTRVLSYRRIDAKRIAILFQRGTTLFQADIALEGFAVLRQRQVAQVPSAL</sequence>